<organism evidence="2 3">
    <name type="scientific">Saccharopolyspora griseoalba</name>
    <dbReference type="NCBI Taxonomy" id="1431848"/>
    <lineage>
        <taxon>Bacteria</taxon>
        <taxon>Bacillati</taxon>
        <taxon>Actinomycetota</taxon>
        <taxon>Actinomycetes</taxon>
        <taxon>Pseudonocardiales</taxon>
        <taxon>Pseudonocardiaceae</taxon>
        <taxon>Saccharopolyspora</taxon>
    </lineage>
</organism>
<sequence>MPALIRAEFRKIFTTNLWWAMLIPVVVLAFCAGWLGTAFVGLIDMIEQFQATLPLGLLSVSLSTNIGTIFALLFGAMSFAGEYRNNTITATYLTANPRGAVLAAKLTACGVVGLTYGLANVLFASLGALLGAGPGLANFGRIGDWLSVGGAGVLSMLLWALLGVGFGALVTNAVLVVIAPLVYKFVIEFTVSISVMETTLSGIGPYLPAAAGNGIVSNLAVPLFVSAVAGPDEPNTPRGAFELLHLFFGGTYDHPWWLSLLTFACYAAAFVAGAWFVGRRRDIA</sequence>
<comment type="caution">
    <text evidence="2">The sequence shown here is derived from an EMBL/GenBank/DDBJ whole genome shotgun (WGS) entry which is preliminary data.</text>
</comment>
<evidence type="ECO:0000256" key="1">
    <source>
        <dbReference type="SAM" id="Phobius"/>
    </source>
</evidence>
<keyword evidence="1" id="KW-0472">Membrane</keyword>
<keyword evidence="3" id="KW-1185">Reference proteome</keyword>
<keyword evidence="1" id="KW-0812">Transmembrane</keyword>
<dbReference type="RefSeq" id="WP_380665444.1">
    <property type="nucleotide sequence ID" value="NZ_JBHTCJ010000002.1"/>
</dbReference>
<gene>
    <name evidence="2" type="ORF">ACFQRI_06380</name>
</gene>
<feature type="transmembrane region" description="Helical" evidence="1">
    <location>
        <begin position="168"/>
        <end position="186"/>
    </location>
</feature>
<dbReference type="Pfam" id="PF12730">
    <property type="entry name" value="ABC2_membrane_4"/>
    <property type="match status" value="1"/>
</dbReference>
<feature type="transmembrane region" description="Helical" evidence="1">
    <location>
        <begin position="256"/>
        <end position="278"/>
    </location>
</feature>
<dbReference type="Proteomes" id="UP001596504">
    <property type="component" value="Unassembled WGS sequence"/>
</dbReference>
<accession>A0ABW2LH48</accession>
<name>A0ABW2LH48_9PSEU</name>
<keyword evidence="1" id="KW-1133">Transmembrane helix</keyword>
<evidence type="ECO:0000313" key="3">
    <source>
        <dbReference type="Proteomes" id="UP001596504"/>
    </source>
</evidence>
<dbReference type="EMBL" id="JBHTCJ010000002">
    <property type="protein sequence ID" value="MFC7341033.1"/>
    <property type="molecule type" value="Genomic_DNA"/>
</dbReference>
<feature type="transmembrane region" description="Helical" evidence="1">
    <location>
        <begin position="55"/>
        <end position="80"/>
    </location>
</feature>
<protein>
    <submittedName>
        <fullName evidence="2">ABC transporter permease</fullName>
    </submittedName>
</protein>
<evidence type="ECO:0000313" key="2">
    <source>
        <dbReference type="EMBL" id="MFC7341033.1"/>
    </source>
</evidence>
<feature type="transmembrane region" description="Helical" evidence="1">
    <location>
        <begin position="142"/>
        <end position="162"/>
    </location>
</feature>
<feature type="transmembrane region" description="Helical" evidence="1">
    <location>
        <begin position="100"/>
        <end position="130"/>
    </location>
</feature>
<reference evidence="3" key="1">
    <citation type="journal article" date="2019" name="Int. J. Syst. Evol. Microbiol.">
        <title>The Global Catalogue of Microorganisms (GCM) 10K type strain sequencing project: providing services to taxonomists for standard genome sequencing and annotation.</title>
        <authorList>
            <consortium name="The Broad Institute Genomics Platform"/>
            <consortium name="The Broad Institute Genome Sequencing Center for Infectious Disease"/>
            <person name="Wu L."/>
            <person name="Ma J."/>
        </authorList>
    </citation>
    <scope>NUCLEOTIDE SEQUENCE [LARGE SCALE GENOMIC DNA]</scope>
    <source>
        <strain evidence="3">WLHS5</strain>
    </source>
</reference>
<feature type="transmembrane region" description="Helical" evidence="1">
    <location>
        <begin position="17"/>
        <end position="43"/>
    </location>
</feature>
<proteinExistence type="predicted"/>